<sequence length="68" mass="7530">MLRVGDRNEQHLTIHASRNNFTARLHQTLTLLTLPTASLFGKVRVNLAVQQLPITAVATPTDRTSLLP</sequence>
<gene>
    <name evidence="1" type="ORF">AVDCRST_MAG94-3820</name>
</gene>
<reference evidence="1" key="1">
    <citation type="submission" date="2020-02" db="EMBL/GenBank/DDBJ databases">
        <authorList>
            <person name="Meier V. D."/>
        </authorList>
    </citation>
    <scope>NUCLEOTIDE SEQUENCE</scope>
    <source>
        <strain evidence="1">AVDCRST_MAG94</strain>
    </source>
</reference>
<dbReference type="EMBL" id="CADCTY010001322">
    <property type="protein sequence ID" value="CAA9367094.1"/>
    <property type="molecule type" value="Genomic_DNA"/>
</dbReference>
<name>A0A6J4MRU8_9CYAN</name>
<evidence type="ECO:0000313" key="1">
    <source>
        <dbReference type="EMBL" id="CAA9367094.1"/>
    </source>
</evidence>
<proteinExistence type="predicted"/>
<dbReference type="AlphaFoldDB" id="A0A6J4MRU8"/>
<organism evidence="1">
    <name type="scientific">uncultured Leptolyngbya sp</name>
    <dbReference type="NCBI Taxonomy" id="332963"/>
    <lineage>
        <taxon>Bacteria</taxon>
        <taxon>Bacillati</taxon>
        <taxon>Cyanobacteriota</taxon>
        <taxon>Cyanophyceae</taxon>
        <taxon>Leptolyngbyales</taxon>
        <taxon>Leptolyngbyaceae</taxon>
        <taxon>Leptolyngbya group</taxon>
        <taxon>Leptolyngbya</taxon>
        <taxon>environmental samples</taxon>
    </lineage>
</organism>
<accession>A0A6J4MRU8</accession>
<protein>
    <submittedName>
        <fullName evidence="1">Uncharacterized protein</fullName>
    </submittedName>
</protein>